<organism evidence="2 3">
    <name type="scientific">Spironucleus salmonicida</name>
    <dbReference type="NCBI Taxonomy" id="348837"/>
    <lineage>
        <taxon>Eukaryota</taxon>
        <taxon>Metamonada</taxon>
        <taxon>Diplomonadida</taxon>
        <taxon>Hexamitidae</taxon>
        <taxon>Hexamitinae</taxon>
        <taxon>Spironucleus</taxon>
    </lineage>
</organism>
<dbReference type="KEGG" id="ssao:94300279"/>
<dbReference type="AlphaFoldDB" id="A0A9P8LQ02"/>
<dbReference type="RefSeq" id="XP_067762826.1">
    <property type="nucleotide sequence ID" value="XM_067910070.1"/>
</dbReference>
<gene>
    <name evidence="2" type="ORF">SS50377_26256</name>
</gene>
<evidence type="ECO:0000256" key="1">
    <source>
        <dbReference type="SAM" id="SignalP"/>
    </source>
</evidence>
<name>A0A9P8LQ02_9EUKA</name>
<dbReference type="EMBL" id="AUWU02000006">
    <property type="protein sequence ID" value="KAH0572053.1"/>
    <property type="molecule type" value="Genomic_DNA"/>
</dbReference>
<dbReference type="Proteomes" id="UP000018208">
    <property type="component" value="Unassembled WGS sequence"/>
</dbReference>
<dbReference type="GeneID" id="94300279"/>
<comment type="caution">
    <text evidence="2">The sequence shown here is derived from an EMBL/GenBank/DDBJ whole genome shotgun (WGS) entry which is preliminary data.</text>
</comment>
<evidence type="ECO:0000313" key="2">
    <source>
        <dbReference type="EMBL" id="KAH0572053.1"/>
    </source>
</evidence>
<sequence>MYLILATVSVLVPAADIAAEESRFFVPEVLENCYARNNILEVNIDTDQICVVFDSDPSPECEQLPQGIYLDIQVSNFPDSVIRARL</sequence>
<reference evidence="2 3" key="1">
    <citation type="journal article" date="2014" name="PLoS Genet.">
        <title>The Genome of Spironucleus salmonicida Highlights a Fish Pathogen Adapted to Fluctuating Environments.</title>
        <authorList>
            <person name="Xu F."/>
            <person name="Jerlstrom-Hultqvist J."/>
            <person name="Einarsson E."/>
            <person name="Astvaldsson A."/>
            <person name="Svard S.G."/>
            <person name="Andersson J.O."/>
        </authorList>
    </citation>
    <scope>NUCLEOTIDE SEQUENCE [LARGE SCALE GENOMIC DNA]</scope>
    <source>
        <strain evidence="2 3">ATCC 50377</strain>
    </source>
</reference>
<keyword evidence="3" id="KW-1185">Reference proteome</keyword>
<accession>A0A9P8LQ02</accession>
<keyword evidence="1" id="KW-0732">Signal</keyword>
<feature type="signal peptide" evidence="1">
    <location>
        <begin position="1"/>
        <end position="19"/>
    </location>
</feature>
<feature type="chain" id="PRO_5040487182" evidence="1">
    <location>
        <begin position="20"/>
        <end position="86"/>
    </location>
</feature>
<protein>
    <submittedName>
        <fullName evidence="2">Uncharacterized protein</fullName>
    </submittedName>
</protein>
<proteinExistence type="predicted"/>
<evidence type="ECO:0000313" key="3">
    <source>
        <dbReference type="Proteomes" id="UP000018208"/>
    </source>
</evidence>